<dbReference type="SMART" id="SM01008">
    <property type="entry name" value="Ald_Xan_dh_C"/>
    <property type="match status" value="1"/>
</dbReference>
<evidence type="ECO:0000256" key="2">
    <source>
        <dbReference type="ARBA" id="ARBA00023002"/>
    </source>
</evidence>
<evidence type="ECO:0000313" key="6">
    <source>
        <dbReference type="Proteomes" id="UP000282957"/>
    </source>
</evidence>
<gene>
    <name evidence="5" type="ORF">EOD42_23655</name>
</gene>
<dbReference type="InterPro" id="IPR008274">
    <property type="entry name" value="AldOxase/xan_DH_MoCoBD1"/>
</dbReference>
<dbReference type="PANTHER" id="PTHR11908:SF132">
    <property type="entry name" value="ALDEHYDE OXIDASE 1-RELATED"/>
    <property type="match status" value="1"/>
</dbReference>
<dbReference type="InterPro" id="IPR046867">
    <property type="entry name" value="AldOxase/xan_DH_MoCoBD2"/>
</dbReference>
<dbReference type="SUPFAM" id="SSF56003">
    <property type="entry name" value="Molybdenum cofactor-binding domain"/>
    <property type="match status" value="1"/>
</dbReference>
<dbReference type="InterPro" id="IPR000674">
    <property type="entry name" value="Ald_Oxase/Xan_DH_a/b"/>
</dbReference>
<dbReference type="RefSeq" id="WP_127790071.1">
    <property type="nucleotide sequence ID" value="NZ_SACL01000013.1"/>
</dbReference>
<accession>A0A437LZB0</accession>
<dbReference type="Gene3D" id="3.30.365.10">
    <property type="entry name" value="Aldehyde oxidase/xanthine dehydrogenase, molybdopterin binding domain"/>
    <property type="match status" value="6"/>
</dbReference>
<dbReference type="InterPro" id="IPR016208">
    <property type="entry name" value="Ald_Oxase/xanthine_DH-like"/>
</dbReference>
<name>A0A437LZB0_9PROT</name>
<proteinExistence type="predicted"/>
<dbReference type="GO" id="GO:0016491">
    <property type="term" value="F:oxidoreductase activity"/>
    <property type="evidence" value="ECO:0007669"/>
    <property type="project" value="UniProtKB-KW"/>
</dbReference>
<keyword evidence="2" id="KW-0560">Oxidoreductase</keyword>
<dbReference type="FunFam" id="3.30.365.10:FF:000001">
    <property type="entry name" value="Xanthine dehydrogenase oxidase"/>
    <property type="match status" value="1"/>
</dbReference>
<dbReference type="InterPro" id="IPR037165">
    <property type="entry name" value="AldOxase/xan_DH_Mopterin-bd_sf"/>
</dbReference>
<dbReference type="Proteomes" id="UP000282957">
    <property type="component" value="Unassembled WGS sequence"/>
</dbReference>
<keyword evidence="1" id="KW-0500">Molybdenum</keyword>
<dbReference type="AlphaFoldDB" id="A0A437LZB0"/>
<sequence>MPDALEKSWIGAARRRVEDDRLLRGQGRFVADVPQPAGTLHAVFLRAAQAPGLLAPLDTAPALAVPGVVAVLTADELSARAAPAINEFADVKRGPLPRFAMLAGPEVLAPGEALALILAETRPAAEDGAEALSAVIEPQEAGLPVPAFTGQWQRAGDAVGAPIRASVEYARVATGALEPRAALAVPETGGLTVWLSTQTPHRARRDLAAVLGLDPAELRVIAPDVGGAFGGKASLFPEEAAVAMAALRLGRPVRWVATRAEEFLAACHGRGGRLSGSISLDAEGQARRVTADVAYPLGWRLPYSAAVPGRNAARGLPGPYDIRGIKVAMAATPEARPAMGIHRGAGRPEASMLMERLMDRAARQLGLSPLEIRRRNLVRHFPHTMPGGEALDSGDLAGLLDAALRHAGGSWHALEAERDAMRARGLHAGLGLALYAEPCGQGYETATLTVQQDGSIQLATGSTAQGQGRETAFAQIAADILGVEPGMVRVLEGDTATTPEGIGALASRSTGIGGGAVIEACFDLLAQAGNRALRDCPGLSAHARYVAAMESWASGAVIALVTLCGETGATRVERLIWVDDAGVVLNPMLARGQMWGGLMMGLGETLLEAIAFDAHGQLLTGSFMDYAMPRADDLPARTVLAHADAPSPAGNTPLGSKGVGEAGNVGVSAALVNAIMDAAFPAGDQPEHVPLPLTPERVWRLLQKGN</sequence>
<evidence type="ECO:0000259" key="4">
    <source>
        <dbReference type="SMART" id="SM01008"/>
    </source>
</evidence>
<dbReference type="InterPro" id="IPR036856">
    <property type="entry name" value="Ald_Oxase/Xan_DH_a/b_sf"/>
</dbReference>
<protein>
    <submittedName>
        <fullName evidence="5">Xanthine dehydrogenase family protein molybdopterin-binding subunit</fullName>
    </submittedName>
</protein>
<feature type="domain" description="Aldehyde oxidase/xanthine dehydrogenase a/b hammerhead" evidence="4">
    <location>
        <begin position="24"/>
        <end position="140"/>
    </location>
</feature>
<evidence type="ECO:0000313" key="5">
    <source>
        <dbReference type="EMBL" id="RVT90653.1"/>
    </source>
</evidence>
<dbReference type="EMBL" id="SACL01000013">
    <property type="protein sequence ID" value="RVT90653.1"/>
    <property type="molecule type" value="Genomic_DNA"/>
</dbReference>
<comment type="caution">
    <text evidence="5">The sequence shown here is derived from an EMBL/GenBank/DDBJ whole genome shotgun (WGS) entry which is preliminary data.</text>
</comment>
<keyword evidence="6" id="KW-1185">Reference proteome</keyword>
<reference evidence="5 6" key="1">
    <citation type="submission" date="2019-01" db="EMBL/GenBank/DDBJ databases">
        <authorList>
            <person name="Chen W.-M."/>
        </authorList>
    </citation>
    <scope>NUCLEOTIDE SEQUENCE [LARGE SCALE GENOMIC DNA]</scope>
    <source>
        <strain evidence="5 6">CCP-6</strain>
    </source>
</reference>
<dbReference type="SUPFAM" id="SSF54665">
    <property type="entry name" value="CO dehydrogenase molybdoprotein N-domain-like"/>
    <property type="match status" value="1"/>
</dbReference>
<dbReference type="Pfam" id="PF20256">
    <property type="entry name" value="MoCoBD_2"/>
    <property type="match status" value="2"/>
</dbReference>
<dbReference type="PANTHER" id="PTHR11908">
    <property type="entry name" value="XANTHINE DEHYDROGENASE"/>
    <property type="match status" value="1"/>
</dbReference>
<dbReference type="Pfam" id="PF01315">
    <property type="entry name" value="Ald_Xan_dh_C"/>
    <property type="match status" value="1"/>
</dbReference>
<dbReference type="Pfam" id="PF02738">
    <property type="entry name" value="MoCoBD_1"/>
    <property type="match status" value="1"/>
</dbReference>
<dbReference type="OrthoDB" id="9758509at2"/>
<organism evidence="5 6">
    <name type="scientific">Rhodovarius crocodyli</name>
    <dbReference type="NCBI Taxonomy" id="1979269"/>
    <lineage>
        <taxon>Bacteria</taxon>
        <taxon>Pseudomonadati</taxon>
        <taxon>Pseudomonadota</taxon>
        <taxon>Alphaproteobacteria</taxon>
        <taxon>Acetobacterales</taxon>
        <taxon>Roseomonadaceae</taxon>
        <taxon>Rhodovarius</taxon>
    </lineage>
</organism>
<comment type="cofactor">
    <cofactor evidence="3">
        <name>Mo-molybdopterin cytosine dinucleotide</name>
        <dbReference type="ChEBI" id="CHEBI:71308"/>
    </cofactor>
</comment>
<evidence type="ECO:0000256" key="1">
    <source>
        <dbReference type="ARBA" id="ARBA00022505"/>
    </source>
</evidence>
<dbReference type="GO" id="GO:0005506">
    <property type="term" value="F:iron ion binding"/>
    <property type="evidence" value="ECO:0007669"/>
    <property type="project" value="InterPro"/>
</dbReference>
<dbReference type="Gene3D" id="3.90.1170.50">
    <property type="entry name" value="Aldehyde oxidase/xanthine dehydrogenase, a/b hammerhead"/>
    <property type="match status" value="1"/>
</dbReference>
<evidence type="ECO:0000256" key="3">
    <source>
        <dbReference type="ARBA" id="ARBA00053029"/>
    </source>
</evidence>